<evidence type="ECO:0000313" key="3">
    <source>
        <dbReference type="EMBL" id="MFC7243668.1"/>
    </source>
</evidence>
<keyword evidence="4" id="KW-1185">Reference proteome</keyword>
<feature type="transmembrane region" description="Helical" evidence="1">
    <location>
        <begin position="339"/>
        <end position="358"/>
    </location>
</feature>
<dbReference type="RefSeq" id="WP_376806806.1">
    <property type="nucleotide sequence ID" value="NZ_JBHTAC010000012.1"/>
</dbReference>
<evidence type="ECO:0000256" key="2">
    <source>
        <dbReference type="SAM" id="SignalP"/>
    </source>
</evidence>
<feature type="signal peptide" evidence="2">
    <location>
        <begin position="1"/>
        <end position="24"/>
    </location>
</feature>
<keyword evidence="1" id="KW-1133">Transmembrane helix</keyword>
<evidence type="ECO:0000256" key="1">
    <source>
        <dbReference type="SAM" id="Phobius"/>
    </source>
</evidence>
<sequence length="366" mass="37863">MVRAWITVAFGAALGLAAGLPAAAAPAADWLKFDLPATAGATELGGGDTAIGLKNTTGHDIGKVVLQVRLTGGLAQRVELASADWCDHTKTTATCRVDRISPGQGFSIRLDLRARKNAPTGAAGTVSVSARGIGVPAAAGTFGVEIAPPPYVDVAATAEQPRVDLHTGDTAHLGVLYRNTGPVPARLRIADPVAAGFDDVTWSDCPEDDGDACLVELPAGQSRRLAFTMRLAAASPAEPHVAMTVEGAYDRIVTDNLAVYMVCVYDTGRCTRHLPGTRSDVFAAPAPRAVAADPAPVGDGTEGENQAVALTEPEHVPVAVQDELAAEEPYSFIDEVTGILAYSLLALFIVGTSVALALRKRAADRA</sequence>
<keyword evidence="2" id="KW-0732">Signal</keyword>
<gene>
    <name evidence="3" type="ORF">ACFQO7_14400</name>
</gene>
<dbReference type="Proteomes" id="UP001596392">
    <property type="component" value="Unassembled WGS sequence"/>
</dbReference>
<protein>
    <recommendedName>
        <fullName evidence="5">DUF11 domain-containing protein</fullName>
    </recommendedName>
</protein>
<name>A0ABW2GX63_9ACTN</name>
<keyword evidence="1" id="KW-0472">Membrane</keyword>
<keyword evidence="1" id="KW-0812">Transmembrane</keyword>
<organism evidence="3 4">
    <name type="scientific">Catellatospora aurea</name>
    <dbReference type="NCBI Taxonomy" id="1337874"/>
    <lineage>
        <taxon>Bacteria</taxon>
        <taxon>Bacillati</taxon>
        <taxon>Actinomycetota</taxon>
        <taxon>Actinomycetes</taxon>
        <taxon>Micromonosporales</taxon>
        <taxon>Micromonosporaceae</taxon>
        <taxon>Catellatospora</taxon>
    </lineage>
</organism>
<proteinExistence type="predicted"/>
<dbReference type="EMBL" id="JBHTAC010000012">
    <property type="protein sequence ID" value="MFC7243668.1"/>
    <property type="molecule type" value="Genomic_DNA"/>
</dbReference>
<accession>A0ABW2GX63</accession>
<reference evidence="4" key="1">
    <citation type="journal article" date="2019" name="Int. J. Syst. Evol. Microbiol.">
        <title>The Global Catalogue of Microorganisms (GCM) 10K type strain sequencing project: providing services to taxonomists for standard genome sequencing and annotation.</title>
        <authorList>
            <consortium name="The Broad Institute Genomics Platform"/>
            <consortium name="The Broad Institute Genome Sequencing Center for Infectious Disease"/>
            <person name="Wu L."/>
            <person name="Ma J."/>
        </authorList>
    </citation>
    <scope>NUCLEOTIDE SEQUENCE [LARGE SCALE GENOMIC DNA]</scope>
    <source>
        <strain evidence="4">CGMCC 1.9106</strain>
    </source>
</reference>
<evidence type="ECO:0008006" key="5">
    <source>
        <dbReference type="Google" id="ProtNLM"/>
    </source>
</evidence>
<feature type="chain" id="PRO_5045968119" description="DUF11 domain-containing protein" evidence="2">
    <location>
        <begin position="25"/>
        <end position="366"/>
    </location>
</feature>
<evidence type="ECO:0000313" key="4">
    <source>
        <dbReference type="Proteomes" id="UP001596392"/>
    </source>
</evidence>
<comment type="caution">
    <text evidence="3">The sequence shown here is derived from an EMBL/GenBank/DDBJ whole genome shotgun (WGS) entry which is preliminary data.</text>
</comment>